<keyword evidence="1" id="KW-0812">Transmembrane</keyword>
<feature type="transmembrane region" description="Helical" evidence="1">
    <location>
        <begin position="223"/>
        <end position="241"/>
    </location>
</feature>
<dbReference type="SUPFAM" id="SSF103473">
    <property type="entry name" value="MFS general substrate transporter"/>
    <property type="match status" value="1"/>
</dbReference>
<keyword evidence="3" id="KW-1185">Reference proteome</keyword>
<keyword evidence="1" id="KW-1133">Transmembrane helix</keyword>
<evidence type="ECO:0000256" key="1">
    <source>
        <dbReference type="SAM" id="Phobius"/>
    </source>
</evidence>
<evidence type="ECO:0000313" key="3">
    <source>
        <dbReference type="Proteomes" id="UP000711047"/>
    </source>
</evidence>
<gene>
    <name evidence="2" type="ORF">HQN87_14875</name>
</gene>
<protein>
    <submittedName>
        <fullName evidence="2">Uncharacterized protein</fullName>
    </submittedName>
</protein>
<accession>A0ABX2DPR8</accession>
<feature type="transmembrane region" description="Helical" evidence="1">
    <location>
        <begin position="12"/>
        <end position="32"/>
    </location>
</feature>
<evidence type="ECO:0000313" key="2">
    <source>
        <dbReference type="EMBL" id="NQX46620.1"/>
    </source>
</evidence>
<comment type="caution">
    <text evidence="2">The sequence shown here is derived from an EMBL/GenBank/DDBJ whole genome shotgun (WGS) entry which is preliminary data.</text>
</comment>
<feature type="transmembrane region" description="Helical" evidence="1">
    <location>
        <begin position="247"/>
        <end position="265"/>
    </location>
</feature>
<dbReference type="RefSeq" id="WP_173134562.1">
    <property type="nucleotide sequence ID" value="NZ_JABMKX010000007.1"/>
</dbReference>
<name>A0ABX2DPR8_9BACL</name>
<feature type="transmembrane region" description="Helical" evidence="1">
    <location>
        <begin position="157"/>
        <end position="179"/>
    </location>
</feature>
<feature type="transmembrane region" description="Helical" evidence="1">
    <location>
        <begin position="191"/>
        <end position="211"/>
    </location>
</feature>
<dbReference type="InterPro" id="IPR036259">
    <property type="entry name" value="MFS_trans_sf"/>
</dbReference>
<keyword evidence="1" id="KW-0472">Membrane</keyword>
<dbReference type="Proteomes" id="UP000711047">
    <property type="component" value="Unassembled WGS sequence"/>
</dbReference>
<organism evidence="2 3">
    <name type="scientific">Paenibacillus tritici</name>
    <dbReference type="NCBI Taxonomy" id="1873425"/>
    <lineage>
        <taxon>Bacteria</taxon>
        <taxon>Bacillati</taxon>
        <taxon>Bacillota</taxon>
        <taxon>Bacilli</taxon>
        <taxon>Bacillales</taxon>
        <taxon>Paenibacillaceae</taxon>
        <taxon>Paenibacillus</taxon>
    </lineage>
</organism>
<sequence length="274" mass="32281">MSYTIEFIKSLFPNSFTAAITIILIVLVFWMYKELRNTYLENNKSNQQRIDKAIDTYSDLEFEIYKFFNERSDLFTVTEKISKAISILPYEFIKKYVKIKETTDESLKKDLLREFHKEIEEEIVSLKLRQLDSITLRNDKDIFTIVDRYIKTKIAPFGVPFIHTYVNISFLMLLVLFSISILSATSPKKQILILTLVFSALFYLVFLYLIITEGFIKKRFKHSFTNWILFLIFAVGLPSSMIFIEAWFRGIVIFVLIFAYGIFAGKKCMREPTL</sequence>
<proteinExistence type="predicted"/>
<reference evidence="2 3" key="1">
    <citation type="submission" date="2020-05" db="EMBL/GenBank/DDBJ databases">
        <title>Paenibacillus glebae, sp. nov., Paenibacillus humi sp. nov., Paenibacillus pedi sp. nov., Paenibacillus terrestris sp. nov. and Paenibacillus terricola sp. nov., isolated from a forest top soil sample.</title>
        <authorList>
            <person name="Qi S."/>
            <person name="Carlier A."/>
            <person name="Cnockaert M."/>
            <person name="Vandamme P."/>
        </authorList>
    </citation>
    <scope>NUCLEOTIDE SEQUENCE [LARGE SCALE GENOMIC DNA]</scope>
    <source>
        <strain evidence="2 3">LMG 29502</strain>
    </source>
</reference>
<dbReference type="EMBL" id="JABMKX010000007">
    <property type="protein sequence ID" value="NQX46620.1"/>
    <property type="molecule type" value="Genomic_DNA"/>
</dbReference>